<keyword evidence="2" id="KW-0472">Membrane</keyword>
<accession>A0ABX8CLK7</accession>
<feature type="transmembrane region" description="Helical" evidence="2">
    <location>
        <begin position="63"/>
        <end position="84"/>
    </location>
</feature>
<feature type="transmembrane region" description="Helical" evidence="2">
    <location>
        <begin position="36"/>
        <end position="57"/>
    </location>
</feature>
<keyword evidence="2" id="KW-0812">Transmembrane</keyword>
<dbReference type="EMBL" id="CP074371">
    <property type="protein sequence ID" value="QVI19794.1"/>
    <property type="molecule type" value="Genomic_DNA"/>
</dbReference>
<keyword evidence="4" id="KW-1185">Reference proteome</keyword>
<organism evidence="3 4">
    <name type="scientific">Nocardia tengchongensis</name>
    <dbReference type="NCBI Taxonomy" id="2055889"/>
    <lineage>
        <taxon>Bacteria</taxon>
        <taxon>Bacillati</taxon>
        <taxon>Actinomycetota</taxon>
        <taxon>Actinomycetes</taxon>
        <taxon>Mycobacteriales</taxon>
        <taxon>Nocardiaceae</taxon>
        <taxon>Nocardia</taxon>
    </lineage>
</organism>
<feature type="region of interest" description="Disordered" evidence="1">
    <location>
        <begin position="1"/>
        <end position="20"/>
    </location>
</feature>
<name>A0ABX8CLK7_9NOCA</name>
<gene>
    <name evidence="3" type="ORF">KHQ06_26145</name>
</gene>
<proteinExistence type="predicted"/>
<dbReference type="Proteomes" id="UP000683310">
    <property type="component" value="Chromosome"/>
</dbReference>
<evidence type="ECO:0000256" key="1">
    <source>
        <dbReference type="SAM" id="MobiDB-lite"/>
    </source>
</evidence>
<evidence type="ECO:0000256" key="2">
    <source>
        <dbReference type="SAM" id="Phobius"/>
    </source>
</evidence>
<reference evidence="3 4" key="1">
    <citation type="submission" date="2021-04" db="EMBL/GenBank/DDBJ databases">
        <title>Nocardia tengchongensis.</title>
        <authorList>
            <person name="Zhuang k."/>
            <person name="Ran Y."/>
            <person name="Li W."/>
        </authorList>
    </citation>
    <scope>NUCLEOTIDE SEQUENCE [LARGE SCALE GENOMIC DNA]</scope>
    <source>
        <strain evidence="3 4">CFH S0057</strain>
    </source>
</reference>
<dbReference type="RefSeq" id="WP_213555825.1">
    <property type="nucleotide sequence ID" value="NZ_JBHZDI010000231.1"/>
</dbReference>
<evidence type="ECO:0000313" key="4">
    <source>
        <dbReference type="Proteomes" id="UP000683310"/>
    </source>
</evidence>
<protein>
    <submittedName>
        <fullName evidence="3">Uncharacterized protein</fullName>
    </submittedName>
</protein>
<keyword evidence="2" id="KW-1133">Transmembrane helix</keyword>
<sequence length="88" mass="9146">MTMGQASEIPPLDGAADISRSKESQQGEVLADSKNWAGFALVFFGVLATAIAFIALWMDQLSLGLIAVAVAAVGIAGGTVLIALERRR</sequence>
<evidence type="ECO:0000313" key="3">
    <source>
        <dbReference type="EMBL" id="QVI19794.1"/>
    </source>
</evidence>